<dbReference type="InterPro" id="IPR000215">
    <property type="entry name" value="Serpin_fam"/>
</dbReference>
<dbReference type="PANTHER" id="PTHR11461:SF385">
    <property type="entry name" value="SERPIN DOMAIN-CONTAINING PROTEIN"/>
    <property type="match status" value="1"/>
</dbReference>
<dbReference type="EMBL" id="OZ075123">
    <property type="protein sequence ID" value="CAL4918266.1"/>
    <property type="molecule type" value="Genomic_DNA"/>
</dbReference>
<sequence length="408" mass="44099">MAAGQGGGTSAACFAARLLKHIAADRERGNLVFSPLSIHVAIALTSAGARGPTLDEILGVAGAPSRDALAALVRSVVMEGALADRSGIGGPSVAFSCGAWTDEAWALKAAYLDTVAGTYKGNLWTVDFRTNPVATRQHINNAWAAEATRNLITGILDPYKKSPHIVASAIYFKAEWHDPFDKDCTVVCNFHCLDGSSIRTPFMRSWRSDHRLACHDGFKVLKLPYKDTDLSLLAEYNNNLSKFSLCVFLPAARDGLPSLVRKIASYPDFLHDHLPRETGPVGVVRLPRFKLTLDTSIVSVLKDLGLHLMFHQVRADMTGMVEAAGPSMYVQDVFHKAAVEVNEEGSEAAAVTTESDSVMGFSLCEDYIPPPEKPANFVADHPFAFFIVEEISGAILFAGHVVDPSKTE</sequence>
<dbReference type="AlphaFoldDB" id="A0ABC8X0M2"/>
<evidence type="ECO:0000256" key="2">
    <source>
        <dbReference type="RuleBase" id="RU000411"/>
    </source>
</evidence>
<gene>
    <name evidence="4" type="ORF">URODEC1_LOCUS19066</name>
</gene>
<evidence type="ECO:0000313" key="4">
    <source>
        <dbReference type="EMBL" id="CAL4918266.1"/>
    </source>
</evidence>
<evidence type="ECO:0000259" key="3">
    <source>
        <dbReference type="SMART" id="SM00093"/>
    </source>
</evidence>
<feature type="domain" description="Serpin" evidence="3">
    <location>
        <begin position="16"/>
        <end position="404"/>
    </location>
</feature>
<dbReference type="SUPFAM" id="SSF56574">
    <property type="entry name" value="Serpins"/>
    <property type="match status" value="1"/>
</dbReference>
<evidence type="ECO:0000256" key="1">
    <source>
        <dbReference type="ARBA" id="ARBA00009500"/>
    </source>
</evidence>
<dbReference type="InterPro" id="IPR036186">
    <property type="entry name" value="Serpin_sf"/>
</dbReference>
<keyword evidence="5" id="KW-1185">Reference proteome</keyword>
<dbReference type="InterPro" id="IPR023796">
    <property type="entry name" value="Serpin_dom"/>
</dbReference>
<name>A0ABC8X0M2_9POAL</name>
<dbReference type="Gene3D" id="2.30.39.10">
    <property type="entry name" value="Alpha-1-antitrypsin, domain 1"/>
    <property type="match status" value="1"/>
</dbReference>
<dbReference type="Proteomes" id="UP001497457">
    <property type="component" value="Chromosome 13rd"/>
</dbReference>
<proteinExistence type="inferred from homology"/>
<dbReference type="CDD" id="cd02043">
    <property type="entry name" value="serpinP_plants"/>
    <property type="match status" value="1"/>
</dbReference>
<dbReference type="Gene3D" id="3.30.497.10">
    <property type="entry name" value="Antithrombin, subunit I, domain 2"/>
    <property type="match status" value="1"/>
</dbReference>
<organism evidence="4 5">
    <name type="scientific">Urochloa decumbens</name>
    <dbReference type="NCBI Taxonomy" id="240449"/>
    <lineage>
        <taxon>Eukaryota</taxon>
        <taxon>Viridiplantae</taxon>
        <taxon>Streptophyta</taxon>
        <taxon>Embryophyta</taxon>
        <taxon>Tracheophyta</taxon>
        <taxon>Spermatophyta</taxon>
        <taxon>Magnoliopsida</taxon>
        <taxon>Liliopsida</taxon>
        <taxon>Poales</taxon>
        <taxon>Poaceae</taxon>
        <taxon>PACMAD clade</taxon>
        <taxon>Panicoideae</taxon>
        <taxon>Panicodae</taxon>
        <taxon>Paniceae</taxon>
        <taxon>Melinidinae</taxon>
        <taxon>Urochloa</taxon>
    </lineage>
</organism>
<accession>A0ABC8X0M2</accession>
<dbReference type="Pfam" id="PF00079">
    <property type="entry name" value="Serpin"/>
    <property type="match status" value="1"/>
</dbReference>
<reference evidence="4 5" key="2">
    <citation type="submission" date="2024-10" db="EMBL/GenBank/DDBJ databases">
        <authorList>
            <person name="Ryan C."/>
        </authorList>
    </citation>
    <scope>NUCLEOTIDE SEQUENCE [LARGE SCALE GENOMIC DNA]</scope>
</reference>
<dbReference type="PANTHER" id="PTHR11461">
    <property type="entry name" value="SERINE PROTEASE INHIBITOR, SERPIN"/>
    <property type="match status" value="1"/>
</dbReference>
<dbReference type="InterPro" id="IPR042178">
    <property type="entry name" value="Serpin_sf_1"/>
</dbReference>
<reference evidence="5" key="1">
    <citation type="submission" date="2024-06" db="EMBL/GenBank/DDBJ databases">
        <authorList>
            <person name="Ryan C."/>
        </authorList>
    </citation>
    <scope>NUCLEOTIDE SEQUENCE [LARGE SCALE GENOMIC DNA]</scope>
</reference>
<comment type="similarity">
    <text evidence="1 2">Belongs to the serpin family.</text>
</comment>
<evidence type="ECO:0000313" key="5">
    <source>
        <dbReference type="Proteomes" id="UP001497457"/>
    </source>
</evidence>
<protein>
    <recommendedName>
        <fullName evidence="3">Serpin domain-containing protein</fullName>
    </recommendedName>
</protein>
<dbReference type="InterPro" id="IPR042185">
    <property type="entry name" value="Serpin_sf_2"/>
</dbReference>
<dbReference type="SMART" id="SM00093">
    <property type="entry name" value="SERPIN"/>
    <property type="match status" value="1"/>
</dbReference>